<dbReference type="EMBL" id="JAODYH010000001">
    <property type="protein sequence ID" value="MCT9809543.1"/>
    <property type="molecule type" value="Genomic_DNA"/>
</dbReference>
<dbReference type="InterPro" id="IPR039013">
    <property type="entry name" value="YgiF"/>
</dbReference>
<dbReference type="SUPFAM" id="SSF55154">
    <property type="entry name" value="CYTH-like phosphatases"/>
    <property type="match status" value="1"/>
</dbReference>
<dbReference type="InterPro" id="IPR007899">
    <property type="entry name" value="CHAD_dom"/>
</dbReference>
<gene>
    <name evidence="3" type="ORF">N0K08_02745</name>
</gene>
<keyword evidence="4" id="KW-1185">Reference proteome</keyword>
<evidence type="ECO:0000313" key="4">
    <source>
        <dbReference type="Proteomes" id="UP001525968"/>
    </source>
</evidence>
<proteinExistence type="predicted"/>
<dbReference type="Gene3D" id="1.40.20.10">
    <property type="entry name" value="CHAD domain"/>
    <property type="match status" value="1"/>
</dbReference>
<feature type="domain" description="CYTH" evidence="1">
    <location>
        <begin position="1"/>
        <end position="204"/>
    </location>
</feature>
<accession>A0ABT2PKA8</accession>
<dbReference type="Pfam" id="PF05235">
    <property type="entry name" value="CHAD"/>
    <property type="match status" value="1"/>
</dbReference>
<dbReference type="InterPro" id="IPR023577">
    <property type="entry name" value="CYTH_domain"/>
</dbReference>
<dbReference type="RefSeq" id="WP_261498449.1">
    <property type="nucleotide sequence ID" value="NZ_JAODYH010000001.1"/>
</dbReference>
<dbReference type="SMART" id="SM01118">
    <property type="entry name" value="CYTH"/>
    <property type="match status" value="1"/>
</dbReference>
<dbReference type="PANTHER" id="PTHR39569">
    <property type="entry name" value="INORGANIC TRIPHOSPHATASE"/>
    <property type="match status" value="1"/>
</dbReference>
<dbReference type="Proteomes" id="UP001525968">
    <property type="component" value="Unassembled WGS sequence"/>
</dbReference>
<dbReference type="PANTHER" id="PTHR39569:SF1">
    <property type="entry name" value="INORGANIC TRIPHOSPHATASE"/>
    <property type="match status" value="1"/>
</dbReference>
<sequence>MTEIELKFQVPLARRAALRRAVATAKAQTLRLQAKYFDTPDRRLATAHVTLRLRQEGEVWVQTLKCPGANRWSRLEHEVPRVTPLDGSGEPVLDLALHAGTAAGELLAAALGDQAASLQVYYETDVQRTLRLIRSPGVLAEVALDIGEIRAGSERRELYEIEFELKAGTVAGLVALAARWTERHGLWLDVVSKAERGQQLARGEKSIAPQYGQQVVLKEPHSPDAALRQMVGSCLAHLLPNAAEVAGGVAEPEHVHQTRVALRRLRTALRIYGDWSPEVDVNWSPSLAELFGQLGAARDRDALQADLLPALQAAGAPLAELPAEAADTAVDDALRAPATTLVWLALIAFSNAAQPEPAEPASAAALRALAAARLKHLQRQLAKDAKAYASFDDAQRHRTRRRLKRLRYGIEFASSLFGAKKVSAFLERLKPAQDALGQYNDLVVAEQVFTRMLPGQPQAWFALGWLAARRPDLLDASRRSLKKWAKAPVFW</sequence>
<dbReference type="Gene3D" id="2.40.320.10">
    <property type="entry name" value="Hypothetical Protein Pfu-838710-001"/>
    <property type="match status" value="1"/>
</dbReference>
<dbReference type="InterPro" id="IPR033469">
    <property type="entry name" value="CYTH-like_dom_sf"/>
</dbReference>
<comment type="caution">
    <text evidence="3">The sequence shown here is derived from an EMBL/GenBank/DDBJ whole genome shotgun (WGS) entry which is preliminary data.</text>
</comment>
<evidence type="ECO:0000259" key="2">
    <source>
        <dbReference type="PROSITE" id="PS51708"/>
    </source>
</evidence>
<protein>
    <submittedName>
        <fullName evidence="3">CYTH and CHAD domain-containing protein</fullName>
    </submittedName>
</protein>
<dbReference type="PROSITE" id="PS51707">
    <property type="entry name" value="CYTH"/>
    <property type="match status" value="1"/>
</dbReference>
<dbReference type="CDD" id="cd07756">
    <property type="entry name" value="CYTH-like_Pase_CHAD"/>
    <property type="match status" value="1"/>
</dbReference>
<dbReference type="InterPro" id="IPR038186">
    <property type="entry name" value="CHAD_dom_sf"/>
</dbReference>
<evidence type="ECO:0000313" key="3">
    <source>
        <dbReference type="EMBL" id="MCT9809543.1"/>
    </source>
</evidence>
<dbReference type="Pfam" id="PF01928">
    <property type="entry name" value="CYTH"/>
    <property type="match status" value="1"/>
</dbReference>
<name>A0ABT2PKA8_9BURK</name>
<dbReference type="PROSITE" id="PS51708">
    <property type="entry name" value="CHAD"/>
    <property type="match status" value="1"/>
</dbReference>
<evidence type="ECO:0000259" key="1">
    <source>
        <dbReference type="PROSITE" id="PS51707"/>
    </source>
</evidence>
<feature type="domain" description="CHAD" evidence="2">
    <location>
        <begin position="220"/>
        <end position="490"/>
    </location>
</feature>
<reference evidence="3 4" key="1">
    <citation type="submission" date="2022-09" db="EMBL/GenBank/DDBJ databases">
        <title>Draft genome of isolate Be4.</title>
        <authorList>
            <person name="Sanchez-Castro I."/>
            <person name="Martinez-Rodriguez P."/>
            <person name="Descostes M."/>
            <person name="Merroun M."/>
        </authorList>
    </citation>
    <scope>NUCLEOTIDE SEQUENCE [LARGE SCALE GENOMIC DNA]</scope>
    <source>
        <strain evidence="3 4">Be4</strain>
    </source>
</reference>
<organism evidence="3 4">
    <name type="scientific">Acidovorax bellezanensis</name>
    <dbReference type="NCBI Taxonomy" id="2976702"/>
    <lineage>
        <taxon>Bacteria</taxon>
        <taxon>Pseudomonadati</taxon>
        <taxon>Pseudomonadota</taxon>
        <taxon>Betaproteobacteria</taxon>
        <taxon>Burkholderiales</taxon>
        <taxon>Comamonadaceae</taxon>
        <taxon>Acidovorax</taxon>
    </lineage>
</organism>
<dbReference type="SMART" id="SM00880">
    <property type="entry name" value="CHAD"/>
    <property type="match status" value="1"/>
</dbReference>